<evidence type="ECO:0000313" key="4">
    <source>
        <dbReference type="EMBL" id="RDB37231.1"/>
    </source>
</evidence>
<dbReference type="InterPro" id="IPR050216">
    <property type="entry name" value="LRR_domain-containing"/>
</dbReference>
<feature type="domain" description="Disease resistance R13L4/SHOC-2-like LRR" evidence="3">
    <location>
        <begin position="208"/>
        <end position="321"/>
    </location>
</feature>
<keyword evidence="2" id="KW-0677">Repeat</keyword>
<evidence type="ECO:0000256" key="1">
    <source>
        <dbReference type="ARBA" id="ARBA00022614"/>
    </source>
</evidence>
<evidence type="ECO:0000313" key="5">
    <source>
        <dbReference type="Proteomes" id="UP000253934"/>
    </source>
</evidence>
<reference evidence="4" key="1">
    <citation type="submission" date="2018-04" db="EMBL/GenBank/DDBJ databases">
        <title>Draft genome sequence of the Candidatus Spirobacillus cienkowskii, a pathogen of freshwater Daphnia species, reconstructed from hemolymph metagenomic reads.</title>
        <authorList>
            <person name="Bresciani L."/>
            <person name="Lemos L.N."/>
            <person name="Wale N."/>
            <person name="Lin J.Y."/>
            <person name="Fernandes G.R."/>
            <person name="Duffy M.A."/>
            <person name="Rodrigues J.M."/>
        </authorList>
    </citation>
    <scope>NUCLEOTIDE SEQUENCE [LARGE SCALE GENOMIC DNA]</scope>
    <source>
        <strain evidence="4">Binning01</strain>
    </source>
</reference>
<name>A0A369KRG4_9BACT</name>
<protein>
    <submittedName>
        <fullName evidence="4">Leucine-rich repeat domain-containing protein</fullName>
    </submittedName>
</protein>
<dbReference type="Pfam" id="PF23598">
    <property type="entry name" value="LRR_14"/>
    <property type="match status" value="1"/>
</dbReference>
<evidence type="ECO:0000256" key="2">
    <source>
        <dbReference type="ARBA" id="ARBA00022737"/>
    </source>
</evidence>
<dbReference type="InterPro" id="IPR055414">
    <property type="entry name" value="LRR_R13L4/SHOC2-like"/>
</dbReference>
<keyword evidence="5" id="KW-1185">Reference proteome</keyword>
<dbReference type="SUPFAM" id="SSF52058">
    <property type="entry name" value="L domain-like"/>
    <property type="match status" value="1"/>
</dbReference>
<dbReference type="PROSITE" id="PS51257">
    <property type="entry name" value="PROKAR_LIPOPROTEIN"/>
    <property type="match status" value="1"/>
</dbReference>
<dbReference type="EMBL" id="QOVW01000004">
    <property type="protein sequence ID" value="RDB37231.1"/>
    <property type="molecule type" value="Genomic_DNA"/>
</dbReference>
<sequence length="381" mass="42936">MVKFEEVCMSFLCNNFKLKDFFGAFVCLFAILSCSNQEDLQINIDSMSFKPIFPNGDSTYFSPVVYIIGENGTYINSVKTPVVFDESTSGLQKFTVIPFKLSPEISDFDKLVIVPDKNEKNSFCKNLEFTISNNNIIFPNSFGQLKTATSCTFHVSLNTDQGSISNNSFTLIFNYSFSRWKSDTDSSSEAKKTAQLITENNQNISRLYLIDSQIKDISPITDFTYLSALVLDSNLIETIPDSIENLSNLNELLLNDNKISQLPESIGTLKNLIMIGLDKNSLTDLPSSFQELVNLKSLSIANNYLNKVPSQIKSLRNLHTLNLNNNKIEEIPEFLTSLTELQIIDFSNNNIKVIPKNIYDWLLSKKAVLENNPGFKNNFGN</sequence>
<gene>
    <name evidence="4" type="ORF">DCC88_00970</name>
</gene>
<dbReference type="InterPro" id="IPR001611">
    <property type="entry name" value="Leu-rich_rpt"/>
</dbReference>
<accession>A0A369KRG4</accession>
<dbReference type="Proteomes" id="UP000253934">
    <property type="component" value="Unassembled WGS sequence"/>
</dbReference>
<evidence type="ECO:0000259" key="3">
    <source>
        <dbReference type="Pfam" id="PF23598"/>
    </source>
</evidence>
<dbReference type="InterPro" id="IPR032675">
    <property type="entry name" value="LRR_dom_sf"/>
</dbReference>
<dbReference type="PROSITE" id="PS51450">
    <property type="entry name" value="LRR"/>
    <property type="match status" value="2"/>
</dbReference>
<dbReference type="PANTHER" id="PTHR48051:SF1">
    <property type="entry name" value="RAS SUPPRESSOR PROTEIN 1"/>
    <property type="match status" value="1"/>
</dbReference>
<dbReference type="GO" id="GO:0005737">
    <property type="term" value="C:cytoplasm"/>
    <property type="evidence" value="ECO:0007669"/>
    <property type="project" value="TreeGrafter"/>
</dbReference>
<proteinExistence type="predicted"/>
<dbReference type="InterPro" id="IPR003591">
    <property type="entry name" value="Leu-rich_rpt_typical-subtyp"/>
</dbReference>
<organism evidence="4 5">
    <name type="scientific">Spirobacillus cienkowskii</name>
    <dbReference type="NCBI Taxonomy" id="495820"/>
    <lineage>
        <taxon>Bacteria</taxon>
        <taxon>Pseudomonadati</taxon>
        <taxon>Bdellovibrionota</taxon>
        <taxon>Oligoflexia</taxon>
        <taxon>Silvanigrellales</taxon>
        <taxon>Spirobacillus</taxon>
    </lineage>
</organism>
<dbReference type="AlphaFoldDB" id="A0A369KRG4"/>
<comment type="caution">
    <text evidence="4">The sequence shown here is derived from an EMBL/GenBank/DDBJ whole genome shotgun (WGS) entry which is preliminary data.</text>
</comment>
<dbReference type="SMART" id="SM00369">
    <property type="entry name" value="LRR_TYP"/>
    <property type="match status" value="6"/>
</dbReference>
<dbReference type="PANTHER" id="PTHR48051">
    <property type="match status" value="1"/>
</dbReference>
<keyword evidence="1" id="KW-0433">Leucine-rich repeat</keyword>
<dbReference type="Gene3D" id="3.80.10.10">
    <property type="entry name" value="Ribonuclease Inhibitor"/>
    <property type="match status" value="1"/>
</dbReference>